<dbReference type="Pfam" id="PF07859">
    <property type="entry name" value="Abhydrolase_3"/>
    <property type="match status" value="1"/>
</dbReference>
<proteinExistence type="predicted"/>
<organism evidence="2 3">
    <name type="scientific">Wickerhamomyces mucosus</name>
    <dbReference type="NCBI Taxonomy" id="1378264"/>
    <lineage>
        <taxon>Eukaryota</taxon>
        <taxon>Fungi</taxon>
        <taxon>Dikarya</taxon>
        <taxon>Ascomycota</taxon>
        <taxon>Saccharomycotina</taxon>
        <taxon>Saccharomycetes</taxon>
        <taxon>Phaffomycetales</taxon>
        <taxon>Wickerhamomycetaceae</taxon>
        <taxon>Wickerhamomyces</taxon>
    </lineage>
</organism>
<dbReference type="PANTHER" id="PTHR23024:SF24">
    <property type="entry name" value="ALPHA_BETA HYDROLASE FOLD-3 DOMAIN-CONTAINING PROTEIN"/>
    <property type="match status" value="1"/>
</dbReference>
<protein>
    <recommendedName>
        <fullName evidence="1">Alpha/beta hydrolase fold-3 domain-containing protein</fullName>
    </recommendedName>
</protein>
<dbReference type="Proteomes" id="UP000769528">
    <property type="component" value="Unassembled WGS sequence"/>
</dbReference>
<comment type="caution">
    <text evidence="2">The sequence shown here is derived from an EMBL/GenBank/DDBJ whole genome shotgun (WGS) entry which is preliminary data.</text>
</comment>
<gene>
    <name evidence="2" type="ORF">WICMUC_002271</name>
</gene>
<feature type="domain" description="Alpha/beta hydrolase fold-3" evidence="1">
    <location>
        <begin position="113"/>
        <end position="350"/>
    </location>
</feature>
<dbReference type="PANTHER" id="PTHR23024">
    <property type="entry name" value="ARYLACETAMIDE DEACETYLASE"/>
    <property type="match status" value="1"/>
</dbReference>
<keyword evidence="3" id="KW-1185">Reference proteome</keyword>
<sequence length="377" mass="42515">MTYPWKDPEISKHYDPKWTEFLITIAEKSRQNLESKGILEKLDQLSASQRRRLESGESFYLGRDVLKVYLPIESFKDDIKVTNTFIPSFDGHHIPIKVYKSLKTIGSKQSVHINFHGGGFAHGGLHYDEYQCFWLAHLTDVTIIDVDYRLVPENHLTVAFLDALSVFKTVSEKGEQLFNIDRSRLSVGGYSAGGKLSLALAHLARDLNIPLNLVIANVPVVQDFSIVKDVDDVPFNGSFKKFYNDPNLNFGSMVQYETFVQEGKHSNHSQIDIEKIEQYFGTASFLSHLQSHYQGDIYCAPNFSNLPNHIVVTAETDVLGDGGRAYAAKLINEFVEVKSKVIRGLGHSHHNFANLFPQSREYLYLVAKSLKGVADGD</sequence>
<dbReference type="InterPro" id="IPR029058">
    <property type="entry name" value="AB_hydrolase_fold"/>
</dbReference>
<dbReference type="InterPro" id="IPR013094">
    <property type="entry name" value="AB_hydrolase_3"/>
</dbReference>
<reference evidence="2" key="2">
    <citation type="submission" date="2021-01" db="EMBL/GenBank/DDBJ databases">
        <authorList>
            <person name="Schikora-Tamarit M.A."/>
        </authorList>
    </citation>
    <scope>NUCLEOTIDE SEQUENCE</scope>
    <source>
        <strain evidence="2">CBS6341</strain>
    </source>
</reference>
<dbReference type="SUPFAM" id="SSF53474">
    <property type="entry name" value="alpha/beta-Hydrolases"/>
    <property type="match status" value="1"/>
</dbReference>
<reference evidence="2" key="1">
    <citation type="journal article" date="2021" name="Open Biol.">
        <title>Shared evolutionary footprints suggest mitochondrial oxidative damage underlies multiple complex I losses in fungi.</title>
        <authorList>
            <person name="Schikora-Tamarit M.A."/>
            <person name="Marcet-Houben M."/>
            <person name="Nosek J."/>
            <person name="Gabaldon T."/>
        </authorList>
    </citation>
    <scope>NUCLEOTIDE SEQUENCE</scope>
    <source>
        <strain evidence="2">CBS6341</strain>
    </source>
</reference>
<evidence type="ECO:0000313" key="3">
    <source>
        <dbReference type="Proteomes" id="UP000769528"/>
    </source>
</evidence>
<dbReference type="EMBL" id="JAEUBF010000681">
    <property type="protein sequence ID" value="KAH3675975.1"/>
    <property type="molecule type" value="Genomic_DNA"/>
</dbReference>
<name>A0A9P8PR00_9ASCO</name>
<dbReference type="OrthoDB" id="408631at2759"/>
<evidence type="ECO:0000259" key="1">
    <source>
        <dbReference type="Pfam" id="PF07859"/>
    </source>
</evidence>
<dbReference type="Gene3D" id="3.40.50.1820">
    <property type="entry name" value="alpha/beta hydrolase"/>
    <property type="match status" value="1"/>
</dbReference>
<dbReference type="AlphaFoldDB" id="A0A9P8PR00"/>
<dbReference type="InterPro" id="IPR050466">
    <property type="entry name" value="Carboxylest/Gibb_receptor"/>
</dbReference>
<accession>A0A9P8PR00</accession>
<evidence type="ECO:0000313" key="2">
    <source>
        <dbReference type="EMBL" id="KAH3675975.1"/>
    </source>
</evidence>
<dbReference type="GO" id="GO:0016787">
    <property type="term" value="F:hydrolase activity"/>
    <property type="evidence" value="ECO:0007669"/>
    <property type="project" value="InterPro"/>
</dbReference>